<evidence type="ECO:0000256" key="1">
    <source>
        <dbReference type="ARBA" id="ARBA00022801"/>
    </source>
</evidence>
<dbReference type="PANTHER" id="PTHR45228">
    <property type="entry name" value="CYCLIC DI-GMP PHOSPHODIESTERASE TM_0186-RELATED"/>
    <property type="match status" value="1"/>
</dbReference>
<name>A0A1G7ZJN0_9RHOO</name>
<keyword evidence="6" id="KW-1185">Reference proteome</keyword>
<dbReference type="InterPro" id="IPR037522">
    <property type="entry name" value="HD_GYP_dom"/>
</dbReference>
<dbReference type="PROSITE" id="PS50110">
    <property type="entry name" value="RESPONSE_REGULATORY"/>
    <property type="match status" value="1"/>
</dbReference>
<dbReference type="SMART" id="SM00471">
    <property type="entry name" value="HDc"/>
    <property type="match status" value="1"/>
</dbReference>
<protein>
    <submittedName>
        <fullName evidence="5">Putative two-component system response regulator</fullName>
    </submittedName>
</protein>
<dbReference type="AlphaFoldDB" id="A0A1G7ZJN0"/>
<dbReference type="GO" id="GO:0009214">
    <property type="term" value="P:cyclic nucleotide catabolic process"/>
    <property type="evidence" value="ECO:0007669"/>
    <property type="project" value="UniProtKB-ARBA"/>
</dbReference>
<feature type="domain" description="HD-GYP" evidence="4">
    <location>
        <begin position="147"/>
        <end position="344"/>
    </location>
</feature>
<dbReference type="SUPFAM" id="SSF52172">
    <property type="entry name" value="CheY-like"/>
    <property type="match status" value="1"/>
</dbReference>
<dbReference type="Pfam" id="PF00072">
    <property type="entry name" value="Response_reg"/>
    <property type="match status" value="1"/>
</dbReference>
<dbReference type="InterPro" id="IPR001789">
    <property type="entry name" value="Sig_transdc_resp-reg_receiver"/>
</dbReference>
<gene>
    <name evidence="5" type="ORF">SAMN05660652_01192</name>
</gene>
<dbReference type="PANTHER" id="PTHR45228:SF1">
    <property type="entry name" value="CYCLIC DI-GMP PHOSPHODIESTERASE TM_0186"/>
    <property type="match status" value="1"/>
</dbReference>
<dbReference type="EMBL" id="FNCY01000003">
    <property type="protein sequence ID" value="SDH08815.1"/>
    <property type="molecule type" value="Genomic_DNA"/>
</dbReference>
<evidence type="ECO:0000256" key="2">
    <source>
        <dbReference type="PROSITE-ProRule" id="PRU00169"/>
    </source>
</evidence>
<dbReference type="CDD" id="cd17551">
    <property type="entry name" value="REC_RpfG-like"/>
    <property type="match status" value="1"/>
</dbReference>
<sequence length="350" mass="38794">MNRIAIIDDSEINRVLFGALVGKLGLCHAELFRDPVDGLAWCLAHAPDLIVVDYMMPDMDGIEFISRLRASPGMEDVPVLMITASDDRGVRHEALRRGASDFLTKPVDHVEFSTRVRNMLALSNGRRKLADRAAWLAEEVAKATEAVHAREQELLIRMSRAAEFRDPETGAHILRMAHYSRLIAEELGLPDDDCRQIFQASPMHDIGKIGIPDHILLKPGRLTLEEFEVMKRHAQIGHELLKGSASMILQAAATIAVSHHERFDGVGYPCGVVGEAIPLYGRVVAVADVFDALTSTRPYKPAWSLDEAAAYLRDQSAAHFDPACVDAFFSRWDAVQQIHAQYRDEVGKGG</sequence>
<dbReference type="SUPFAM" id="SSF109604">
    <property type="entry name" value="HD-domain/PDEase-like"/>
    <property type="match status" value="1"/>
</dbReference>
<accession>A0A1G7ZJN0</accession>
<keyword evidence="1" id="KW-0378">Hydrolase</keyword>
<dbReference type="InterPro" id="IPR052020">
    <property type="entry name" value="Cyclic_di-GMP/3'3'-cGAMP_PDE"/>
</dbReference>
<dbReference type="FunFam" id="1.10.3210.10:FF:000018">
    <property type="entry name" value="Two-component system response regulator"/>
    <property type="match status" value="1"/>
</dbReference>
<dbReference type="Proteomes" id="UP000198607">
    <property type="component" value="Unassembled WGS sequence"/>
</dbReference>
<organism evidence="5 6">
    <name type="scientific">Propionivibrio dicarboxylicus</name>
    <dbReference type="NCBI Taxonomy" id="83767"/>
    <lineage>
        <taxon>Bacteria</taxon>
        <taxon>Pseudomonadati</taxon>
        <taxon>Pseudomonadota</taxon>
        <taxon>Betaproteobacteria</taxon>
        <taxon>Rhodocyclales</taxon>
        <taxon>Rhodocyclaceae</taxon>
        <taxon>Propionivibrio</taxon>
    </lineage>
</organism>
<evidence type="ECO:0000313" key="6">
    <source>
        <dbReference type="Proteomes" id="UP000198607"/>
    </source>
</evidence>
<dbReference type="Pfam" id="PF13487">
    <property type="entry name" value="HD_5"/>
    <property type="match status" value="1"/>
</dbReference>
<dbReference type="CDD" id="cd00077">
    <property type="entry name" value="HDc"/>
    <property type="match status" value="1"/>
</dbReference>
<dbReference type="Gene3D" id="1.10.3210.10">
    <property type="entry name" value="Hypothetical protein af1432"/>
    <property type="match status" value="1"/>
</dbReference>
<evidence type="ECO:0000313" key="5">
    <source>
        <dbReference type="EMBL" id="SDH08815.1"/>
    </source>
</evidence>
<dbReference type="Gene3D" id="3.40.50.2300">
    <property type="match status" value="1"/>
</dbReference>
<feature type="domain" description="Response regulatory" evidence="3">
    <location>
        <begin position="3"/>
        <end position="120"/>
    </location>
</feature>
<dbReference type="STRING" id="83767.SAMN05660652_01192"/>
<proteinExistence type="predicted"/>
<keyword evidence="2" id="KW-0597">Phosphoprotein</keyword>
<dbReference type="InterPro" id="IPR003607">
    <property type="entry name" value="HD/PDEase_dom"/>
</dbReference>
<dbReference type="InterPro" id="IPR011006">
    <property type="entry name" value="CheY-like_superfamily"/>
</dbReference>
<dbReference type="RefSeq" id="WP_091935530.1">
    <property type="nucleotide sequence ID" value="NZ_FNCY01000003.1"/>
</dbReference>
<dbReference type="OrthoDB" id="9763857at2"/>
<dbReference type="GO" id="GO:0004112">
    <property type="term" value="F:cyclic-nucleotide phosphodiesterase activity"/>
    <property type="evidence" value="ECO:0007669"/>
    <property type="project" value="UniProtKB-ARBA"/>
</dbReference>
<reference evidence="5 6" key="1">
    <citation type="submission" date="2016-10" db="EMBL/GenBank/DDBJ databases">
        <authorList>
            <person name="de Groot N.N."/>
        </authorList>
    </citation>
    <scope>NUCLEOTIDE SEQUENCE [LARGE SCALE GENOMIC DNA]</scope>
    <source>
        <strain evidence="5 6">DSM 5885</strain>
    </source>
</reference>
<dbReference type="PROSITE" id="PS51832">
    <property type="entry name" value="HD_GYP"/>
    <property type="match status" value="1"/>
</dbReference>
<evidence type="ECO:0000259" key="3">
    <source>
        <dbReference type="PROSITE" id="PS50110"/>
    </source>
</evidence>
<dbReference type="SMART" id="SM00448">
    <property type="entry name" value="REC"/>
    <property type="match status" value="1"/>
</dbReference>
<feature type="modified residue" description="4-aspartylphosphate" evidence="2">
    <location>
        <position position="53"/>
    </location>
</feature>
<dbReference type="GO" id="GO:0000160">
    <property type="term" value="P:phosphorelay signal transduction system"/>
    <property type="evidence" value="ECO:0007669"/>
    <property type="project" value="InterPro"/>
</dbReference>
<evidence type="ECO:0000259" key="4">
    <source>
        <dbReference type="PROSITE" id="PS51832"/>
    </source>
</evidence>